<dbReference type="Pfam" id="PF18986">
    <property type="entry name" value="DUF5719"/>
    <property type="match status" value="1"/>
</dbReference>
<dbReference type="InterPro" id="IPR043777">
    <property type="entry name" value="DUF5719"/>
</dbReference>
<sequence length="496" mass="52021">MSSPDPDPMTSKPSTPSTRIRRWPVLIAAVLVVGGAIAVSQVKPEKSVPFSSGPISSSAAVIAAPRALSTAWYCAEGSSDIEGRASETVIIGNLEKRPVSATVSVMTGDKATDVTRQLKIAAYGQKRIEVSDLVEATNVGVVVEIFDGRAVVEHEIVSGNDFAVGACATRADSRWYFADISTDRSAQSWLTLFNPFGDDAIVDVKFLTESGIDIPDSTQALSVPRRTQVSIPIHETIRRQSQVAAVVQARTGRVVSEISQYFDGTDTRSGVALSLGANKTEPRWVFPVGDGQSGSTQSISLANFGSARAQVELKILLGGTSSLSTDRVDVPSKSVIRVDIGGQAPAGLPYSVEVRSDLKTKIVAEAFATWAAPAPITGVASVLGSPEAANKWAFAVGRISDANISNIEVLNVTSRAITVQLYAYVEGDPDSPRSAPASALGPNERAVFNLTELGVGPDQVLVISADGPVVVGRSVSGPGISIAPGVPFAKSIRRIR</sequence>
<evidence type="ECO:0000313" key="1">
    <source>
        <dbReference type="EMBL" id="CAB4851438.1"/>
    </source>
</evidence>
<name>A0A6J7C436_9ZZZZ</name>
<dbReference type="Gene3D" id="2.60.290.11">
    <property type="entry name" value="TM1070-like"/>
    <property type="match status" value="1"/>
</dbReference>
<reference evidence="1" key="1">
    <citation type="submission" date="2020-05" db="EMBL/GenBank/DDBJ databases">
        <authorList>
            <person name="Chiriac C."/>
            <person name="Salcher M."/>
            <person name="Ghai R."/>
            <person name="Kavagutti S V."/>
        </authorList>
    </citation>
    <scope>NUCLEOTIDE SEQUENCE</scope>
</reference>
<accession>A0A6J7C436</accession>
<protein>
    <submittedName>
        <fullName evidence="1">Unannotated protein</fullName>
    </submittedName>
</protein>
<proteinExistence type="predicted"/>
<dbReference type="AlphaFoldDB" id="A0A6J7C436"/>
<dbReference type="InterPro" id="IPR036698">
    <property type="entry name" value="TM1070-like_sf"/>
</dbReference>
<dbReference type="EMBL" id="CAFBIX010000113">
    <property type="protein sequence ID" value="CAB4851438.1"/>
    <property type="molecule type" value="Genomic_DNA"/>
</dbReference>
<gene>
    <name evidence="1" type="ORF">UFOPK3278_01481</name>
</gene>
<organism evidence="1">
    <name type="scientific">freshwater metagenome</name>
    <dbReference type="NCBI Taxonomy" id="449393"/>
    <lineage>
        <taxon>unclassified sequences</taxon>
        <taxon>metagenomes</taxon>
        <taxon>ecological metagenomes</taxon>
    </lineage>
</organism>